<dbReference type="AlphaFoldDB" id="A0A4S4LMU5"/>
<dbReference type="Pfam" id="PF23869">
    <property type="entry name" value="Beta-prop_WDR75_1st"/>
    <property type="match status" value="1"/>
</dbReference>
<dbReference type="Pfam" id="PF23769">
    <property type="entry name" value="Beta-prop_WDR75_2nd"/>
    <property type="match status" value="1"/>
</dbReference>
<proteinExistence type="predicted"/>
<sequence>MAASKVNSSTVRQPQDSPWHVGVEKVAKMRKSKRGKGKEDVGTMSGMGGVEMGRPVPSGENTAEASTSASAMQEAAWPWVSITDSSASRHPAIFTKDGSYFFSVVGSSVKIYSSSTGQVVSTLSASSSGSSSGAGGHSDLITSALLNPHNAFQLITGSLNGYIKVWDFFGRCALADDRPRAADLSPCCSRKIQGLRLWNPTEENGAVLRVSLKPTNATAQSSIQKSSDITGVGKTRLTHGLAVSPSGTWLVAIGGHKAYVALTSNLKAGFTKFVSPEALTCLAFHPTEEYFATGDDKGNIRLWYCLDESIAVNVAAVEKRAPTTTLHWHAHAVSALAFTPNGAYLLSGGEESVLVIWQLHSGKKEFVPRVGAPILSIAVSRDVAQEEEYLLGLADSSFVFVNSARLKVSRAYSRIKLDPAISHSRPSTTASVPLAVHSLSSTLILPSSHPSSLQTYSPSSSKLVSEIEISPSNRVSRRDEKALEPSRVEQAVISSTGEWMATIDSREGDESFRGEIYLKIWWWDKTSASWILNTRIDRPHGLTKMTAIAFAPARDRSALLLVTTGEDGNIKSWRVRVVKDKNGVEEGKLIFQRFCFGVGPYVVLYDPMTNAVLQVLATPECNSVISAHFLGSSSRYLAAIGQFDIAQWDLITQTLQWHYHSPLPLDIVIPHPQDEMIAAFQRQSTASNSENHTRVLIFTPTSAVPYRTYTLPFWLRSVAFYPSSSSKVLKEPSFSLVGITDSWSVVLFGNDVRGPSDEGATAKGIIDGATGPRKRTLFQDIFGKSAFADLSNEPSALPSTSPMPAHSWSGKDVANIFDAPSYLMPPLETLFDSIIDGFLKPRPLESEDVDASEAEAEGGDADEDVEMDIDAEEGNRPIVVGERLDRVIDWREMNTFIEVFRQHAIKPPAHPPASIPRPQPNGNGIHKPSNGSTFLAVSKANGIARPETPVAYPSPESRSSSEPSSPAAIGKKRKKSAASS</sequence>
<comment type="subcellular location">
    <subcellularLocation>
        <location evidence="1">Nucleus</location>
        <location evidence="1">Nucleolus</location>
    </subcellularLocation>
</comment>
<feature type="compositionally biased region" description="Pro residues" evidence="9">
    <location>
        <begin position="908"/>
        <end position="919"/>
    </location>
</feature>
<evidence type="ECO:0000256" key="5">
    <source>
        <dbReference type="ARBA" id="ARBA00022737"/>
    </source>
</evidence>
<keyword evidence="4 8" id="KW-0853">WD repeat</keyword>
<keyword evidence="7" id="KW-0539">Nucleus</keyword>
<feature type="compositionally biased region" description="Low complexity" evidence="9">
    <location>
        <begin position="953"/>
        <end position="966"/>
    </location>
</feature>
<dbReference type="EMBL" id="SGPL01000416">
    <property type="protein sequence ID" value="THH12798.1"/>
    <property type="molecule type" value="Genomic_DNA"/>
</dbReference>
<keyword evidence="5" id="KW-0677">Repeat</keyword>
<dbReference type="InterPro" id="IPR015943">
    <property type="entry name" value="WD40/YVTN_repeat-like_dom_sf"/>
</dbReference>
<evidence type="ECO:0000256" key="9">
    <source>
        <dbReference type="SAM" id="MobiDB-lite"/>
    </source>
</evidence>
<evidence type="ECO:0000313" key="12">
    <source>
        <dbReference type="Proteomes" id="UP000310158"/>
    </source>
</evidence>
<accession>A0A4S4LMU5</accession>
<dbReference type="OrthoDB" id="4096at2759"/>
<dbReference type="PANTHER" id="PTHR44215:SF1">
    <property type="entry name" value="WD REPEAT-CONTAINING PROTEIN 75"/>
    <property type="match status" value="1"/>
</dbReference>
<dbReference type="PROSITE" id="PS50294">
    <property type="entry name" value="WD_REPEATS_REGION"/>
    <property type="match status" value="2"/>
</dbReference>
<evidence type="ECO:0000256" key="7">
    <source>
        <dbReference type="ARBA" id="ARBA00023242"/>
    </source>
</evidence>
<dbReference type="InterPro" id="IPR057644">
    <property type="entry name" value="Beta-prop_WDR75_2nd"/>
</dbReference>
<evidence type="ECO:0000259" key="10">
    <source>
        <dbReference type="Pfam" id="PF23769"/>
    </source>
</evidence>
<protein>
    <recommendedName>
        <fullName evidence="10">WD repeat-containing protein 75 second beta-propeller domain-containing protein</fullName>
    </recommendedName>
</protein>
<feature type="region of interest" description="Disordered" evidence="9">
    <location>
        <begin position="1"/>
        <end position="67"/>
    </location>
</feature>
<dbReference type="GO" id="GO:0032040">
    <property type="term" value="C:small-subunit processome"/>
    <property type="evidence" value="ECO:0007669"/>
    <property type="project" value="InterPro"/>
</dbReference>
<dbReference type="InterPro" id="IPR053826">
    <property type="entry name" value="WDR75"/>
</dbReference>
<dbReference type="SUPFAM" id="SSF50978">
    <property type="entry name" value="WD40 repeat-like"/>
    <property type="match status" value="1"/>
</dbReference>
<feature type="domain" description="WD repeat-containing protein 75 second beta-propeller" evidence="10">
    <location>
        <begin position="436"/>
        <end position="581"/>
    </location>
</feature>
<dbReference type="GO" id="GO:2000234">
    <property type="term" value="P:positive regulation of rRNA processing"/>
    <property type="evidence" value="ECO:0007669"/>
    <property type="project" value="TreeGrafter"/>
</dbReference>
<keyword evidence="6" id="KW-0804">Transcription</keyword>
<dbReference type="GO" id="GO:0003723">
    <property type="term" value="F:RNA binding"/>
    <property type="evidence" value="ECO:0007669"/>
    <property type="project" value="InterPro"/>
</dbReference>
<evidence type="ECO:0000256" key="3">
    <source>
        <dbReference type="ARBA" id="ARBA00022552"/>
    </source>
</evidence>
<evidence type="ECO:0000256" key="4">
    <source>
        <dbReference type="ARBA" id="ARBA00022574"/>
    </source>
</evidence>
<feature type="region of interest" description="Disordered" evidence="9">
    <location>
        <begin position="905"/>
        <end position="980"/>
    </location>
</feature>
<dbReference type="GO" id="GO:0006364">
    <property type="term" value="P:rRNA processing"/>
    <property type="evidence" value="ECO:0007669"/>
    <property type="project" value="UniProtKB-KW"/>
</dbReference>
<dbReference type="Gene3D" id="2.130.10.10">
    <property type="entry name" value="YVTN repeat-like/Quinoprotein amine dehydrogenase"/>
    <property type="match status" value="2"/>
</dbReference>
<evidence type="ECO:0000256" key="2">
    <source>
        <dbReference type="ARBA" id="ARBA00022517"/>
    </source>
</evidence>
<evidence type="ECO:0000256" key="1">
    <source>
        <dbReference type="ARBA" id="ARBA00004604"/>
    </source>
</evidence>
<feature type="repeat" description="WD" evidence="8">
    <location>
        <begin position="134"/>
        <end position="167"/>
    </location>
</feature>
<dbReference type="SUPFAM" id="SSF101908">
    <property type="entry name" value="Putative isomerase YbhE"/>
    <property type="match status" value="1"/>
</dbReference>
<reference evidence="11 12" key="1">
    <citation type="submission" date="2019-02" db="EMBL/GenBank/DDBJ databases">
        <title>Genome sequencing of the rare red list fungi Bondarzewia mesenterica.</title>
        <authorList>
            <person name="Buettner E."/>
            <person name="Kellner H."/>
        </authorList>
    </citation>
    <scope>NUCLEOTIDE SEQUENCE [LARGE SCALE GENOMIC DNA]</scope>
    <source>
        <strain evidence="11 12">DSM 108281</strain>
    </source>
</reference>
<evidence type="ECO:0000256" key="6">
    <source>
        <dbReference type="ARBA" id="ARBA00023163"/>
    </source>
</evidence>
<feature type="repeat" description="WD" evidence="8">
    <location>
        <begin position="279"/>
        <end position="303"/>
    </location>
</feature>
<dbReference type="InterPro" id="IPR001680">
    <property type="entry name" value="WD40_rpt"/>
</dbReference>
<comment type="caution">
    <text evidence="11">The sequence shown here is derived from an EMBL/GenBank/DDBJ whole genome shotgun (WGS) entry which is preliminary data.</text>
</comment>
<name>A0A4S4LMU5_9AGAM</name>
<keyword evidence="2" id="KW-0690">Ribosome biogenesis</keyword>
<dbReference type="Proteomes" id="UP000310158">
    <property type="component" value="Unassembled WGS sequence"/>
</dbReference>
<gene>
    <name evidence="11" type="ORF">EW146_g7353</name>
</gene>
<feature type="compositionally biased region" description="Polar residues" evidence="9">
    <location>
        <begin position="1"/>
        <end position="16"/>
    </location>
</feature>
<dbReference type="PANTHER" id="PTHR44215">
    <property type="entry name" value="WD REPEAT-CONTAINING PROTEIN 75"/>
    <property type="match status" value="1"/>
</dbReference>
<feature type="repeat" description="WD" evidence="8">
    <location>
        <begin position="326"/>
        <end position="367"/>
    </location>
</feature>
<dbReference type="InterPro" id="IPR036322">
    <property type="entry name" value="WD40_repeat_dom_sf"/>
</dbReference>
<dbReference type="PROSITE" id="PS50082">
    <property type="entry name" value="WD_REPEATS_2"/>
    <property type="match status" value="3"/>
</dbReference>
<keyword evidence="12" id="KW-1185">Reference proteome</keyword>
<keyword evidence="3" id="KW-0698">rRNA processing</keyword>
<dbReference type="GO" id="GO:0045943">
    <property type="term" value="P:positive regulation of transcription by RNA polymerase I"/>
    <property type="evidence" value="ECO:0007669"/>
    <property type="project" value="InterPro"/>
</dbReference>
<evidence type="ECO:0000313" key="11">
    <source>
        <dbReference type="EMBL" id="THH12798.1"/>
    </source>
</evidence>
<dbReference type="Pfam" id="PF00400">
    <property type="entry name" value="WD40"/>
    <property type="match status" value="1"/>
</dbReference>
<evidence type="ECO:0000256" key="8">
    <source>
        <dbReference type="PROSITE-ProRule" id="PRU00221"/>
    </source>
</evidence>
<organism evidence="11 12">
    <name type="scientific">Bondarzewia mesenterica</name>
    <dbReference type="NCBI Taxonomy" id="1095465"/>
    <lineage>
        <taxon>Eukaryota</taxon>
        <taxon>Fungi</taxon>
        <taxon>Dikarya</taxon>
        <taxon>Basidiomycota</taxon>
        <taxon>Agaricomycotina</taxon>
        <taxon>Agaricomycetes</taxon>
        <taxon>Russulales</taxon>
        <taxon>Bondarzewiaceae</taxon>
        <taxon>Bondarzewia</taxon>
    </lineage>
</organism>
<feature type="compositionally biased region" description="Basic residues" evidence="9">
    <location>
        <begin position="970"/>
        <end position="980"/>
    </location>
</feature>
<dbReference type="SMART" id="SM00320">
    <property type="entry name" value="WD40"/>
    <property type="match status" value="4"/>
</dbReference>